<dbReference type="EMBL" id="CAUJNA010002513">
    <property type="protein sequence ID" value="CAJ1393220.1"/>
    <property type="molecule type" value="Genomic_DNA"/>
</dbReference>
<organism evidence="3 4">
    <name type="scientific">Effrenium voratum</name>
    <dbReference type="NCBI Taxonomy" id="2562239"/>
    <lineage>
        <taxon>Eukaryota</taxon>
        <taxon>Sar</taxon>
        <taxon>Alveolata</taxon>
        <taxon>Dinophyceae</taxon>
        <taxon>Suessiales</taxon>
        <taxon>Symbiodiniaceae</taxon>
        <taxon>Effrenium</taxon>
    </lineage>
</organism>
<sequence length="922" mass="100474">MAGEDLARDLAALEARFQKLEHSLQLLSVQLDTRVAALEKHWHNDGAAAAACDLHVPARCQDGAEPPPEPPRPLMPCFEPPRQLAVKEADNDAEEKQEEDEVFDGSDNANVRLAVPVASTKKSKVSFFGAQPKTSLIEPKEALANYNARASVMQRRERGVDEQFLDTATQEYYAFGESTWDLAMFIGTGALGPAGSFQTLILLLTNVFIQGIFVGIAWYNFLVPDLDADTVNDAWRWRRSSAHTLSEYDDVAQMSLAQRVCRGDKSLHISGVQMGLNEDIEKYLKPDATGFEAYFTGQVLCLVALVCWYLMVAKEVSHALALHRGFLAVPRGENKLEPRENPFTQITHFRLVSVTSRRVLGSYILLIYRLFAAALLIYVGTFFLVYTVNVTELILNAVALEIILEIDELIFDALATTPGRHLVHHLEPLPMPSLPRFRGADAKSLSMSVLIPAVTMIIYFVMVVPMVQDLQAVNQALCGGNLAFVWAEDKRRVTLLASTSGDGWNDTEAESIRMRAILEGTSGISAGTNGSQQAAFGVWQSSISALAASSDLSLSLSTLVDMHNAGCEDLATSTPMLNYLRDGLGNESIASCADAAQHCNSVSKMPEWGVDNGRGFLTRMLCSETCGCSDPAGNFILVQGCPFGAGRPCSSSNKLTTALRSATCAEKSAAELRQNEPWTSWVETIRAFGQTSGSLSGQSEALRLAEAMWDHGCAFGQNLTAQNITWGNCFEWNPSFSWDFKTLEYFCPTTCGCDHARTGSLCPTPFGMDCEAIKQCVFVGGTYHCGHNVESSEANQVDVIDGYLLLDVRNPELAMNHKEETELALRQTVANMTGQIPAEGVQIFLEDSPSPFKASFSVFMVFGADTAAITTIMLSKSLAEISAFLAGALQALHLPSEGNVTVLANEIGFGDRPPRLDDYGYG</sequence>
<feature type="coiled-coil region" evidence="1">
    <location>
        <begin position="3"/>
        <end position="30"/>
    </location>
</feature>
<evidence type="ECO:0000313" key="3">
    <source>
        <dbReference type="EMBL" id="CAJ1393220.1"/>
    </source>
</evidence>
<keyword evidence="2" id="KW-1133">Transmembrane helix</keyword>
<feature type="transmembrane region" description="Helical" evidence="2">
    <location>
        <begin position="293"/>
        <end position="312"/>
    </location>
</feature>
<feature type="transmembrane region" description="Helical" evidence="2">
    <location>
        <begin position="445"/>
        <end position="467"/>
    </location>
</feature>
<feature type="transmembrane region" description="Helical" evidence="2">
    <location>
        <begin position="366"/>
        <end position="387"/>
    </location>
</feature>
<dbReference type="AlphaFoldDB" id="A0AA36ISR8"/>
<keyword evidence="4" id="KW-1185">Reference proteome</keyword>
<evidence type="ECO:0000313" key="4">
    <source>
        <dbReference type="Proteomes" id="UP001178507"/>
    </source>
</evidence>
<evidence type="ECO:0000256" key="1">
    <source>
        <dbReference type="SAM" id="Coils"/>
    </source>
</evidence>
<proteinExistence type="predicted"/>
<keyword evidence="2" id="KW-0472">Membrane</keyword>
<keyword evidence="1" id="KW-0175">Coiled coil</keyword>
<dbReference type="Proteomes" id="UP001178507">
    <property type="component" value="Unassembled WGS sequence"/>
</dbReference>
<gene>
    <name evidence="3" type="ORF">EVOR1521_LOCUS18137</name>
</gene>
<evidence type="ECO:0000256" key="2">
    <source>
        <dbReference type="SAM" id="Phobius"/>
    </source>
</evidence>
<name>A0AA36ISR8_9DINO</name>
<keyword evidence="2" id="KW-0812">Transmembrane</keyword>
<comment type="caution">
    <text evidence="3">The sequence shown here is derived from an EMBL/GenBank/DDBJ whole genome shotgun (WGS) entry which is preliminary data.</text>
</comment>
<accession>A0AA36ISR8</accession>
<protein>
    <submittedName>
        <fullName evidence="3">Uncharacterized protein</fullName>
    </submittedName>
</protein>
<reference evidence="3" key="1">
    <citation type="submission" date="2023-08" db="EMBL/GenBank/DDBJ databases">
        <authorList>
            <person name="Chen Y."/>
            <person name="Shah S."/>
            <person name="Dougan E. K."/>
            <person name="Thang M."/>
            <person name="Chan C."/>
        </authorList>
    </citation>
    <scope>NUCLEOTIDE SEQUENCE</scope>
</reference>
<feature type="transmembrane region" description="Helical" evidence="2">
    <location>
        <begin position="200"/>
        <end position="221"/>
    </location>
</feature>